<evidence type="ECO:0000313" key="2">
    <source>
        <dbReference type="EMBL" id="MBW3129864.1"/>
    </source>
</evidence>
<evidence type="ECO:0000256" key="1">
    <source>
        <dbReference type="SAM" id="SignalP"/>
    </source>
</evidence>
<keyword evidence="1" id="KW-0732">Signal</keyword>
<proteinExistence type="predicted"/>
<protein>
    <submittedName>
        <fullName evidence="2">Porin</fullName>
    </submittedName>
</protein>
<evidence type="ECO:0000313" key="3">
    <source>
        <dbReference type="Proteomes" id="UP000826188"/>
    </source>
</evidence>
<feature type="signal peptide" evidence="1">
    <location>
        <begin position="1"/>
        <end position="20"/>
    </location>
</feature>
<sequence>MKHCYVLLSILLLLSQLAAAQISLDTVARPSPITLYGYIDGYYGYDFPHPDNTSRPGFFYSHNRQNEFTVNQALIGLRYDDGNIRGALGLQTGTYPEANYAAEPTLLRSIYEAYAGFRPLRKTWLDIGVFGAHVGFESAISKDNWTVTHSLAAEGSPYYEAGARFTYEASDKLTLTALALNGWQNIRDNNRAKSVGTQVQWRPTEKLLFNYSTIFGNEQPQDSVRRFRYFHDFYVTYTATSRLQALLWFDIGKQEKRRPNTKDDTWHTTAAIVRYQLAPQWFVAARGEYYYARNGVVVRDLGPTPNEPDYFVRGGSLNFDYRPNKHVLARLEGKILNARNPIFANTDGAFRHTYGNLTSTIALSF</sequence>
<dbReference type="InterPro" id="IPR011486">
    <property type="entry name" value="BBP2"/>
</dbReference>
<dbReference type="RefSeq" id="WP_219159896.1">
    <property type="nucleotide sequence ID" value="NZ_JAHWGL010000067.1"/>
</dbReference>
<dbReference type="Pfam" id="PF07642">
    <property type="entry name" value="BBP2"/>
    <property type="match status" value="1"/>
</dbReference>
<comment type="caution">
    <text evidence="2">The sequence shown here is derived from an EMBL/GenBank/DDBJ whole genome shotgun (WGS) entry which is preliminary data.</text>
</comment>
<keyword evidence="3" id="KW-1185">Reference proteome</keyword>
<organism evidence="2 3">
    <name type="scientific">Hymenobacter profundi</name>
    <dbReference type="NCBI Taxonomy" id="1982110"/>
    <lineage>
        <taxon>Bacteria</taxon>
        <taxon>Pseudomonadati</taxon>
        <taxon>Bacteroidota</taxon>
        <taxon>Cytophagia</taxon>
        <taxon>Cytophagales</taxon>
        <taxon>Hymenobacteraceae</taxon>
        <taxon>Hymenobacter</taxon>
    </lineage>
</organism>
<name>A0ABS6X216_9BACT</name>
<reference evidence="2 3" key="1">
    <citation type="submission" date="2021-07" db="EMBL/GenBank/DDBJ databases">
        <title>Hymenobacter profundi sp. nov., isolated from deep-sea water.</title>
        <authorList>
            <person name="Kim M.K."/>
        </authorList>
    </citation>
    <scope>NUCLEOTIDE SEQUENCE [LARGE SCALE GENOMIC DNA]</scope>
    <source>
        <strain evidence="2 3">M2</strain>
    </source>
</reference>
<accession>A0ABS6X216</accession>
<gene>
    <name evidence="2" type="ORF">KYK14_14965</name>
</gene>
<dbReference type="Proteomes" id="UP000826188">
    <property type="component" value="Unassembled WGS sequence"/>
</dbReference>
<feature type="chain" id="PRO_5046623926" evidence="1">
    <location>
        <begin position="21"/>
        <end position="365"/>
    </location>
</feature>
<dbReference type="EMBL" id="JAHWGL010000067">
    <property type="protein sequence ID" value="MBW3129864.1"/>
    <property type="molecule type" value="Genomic_DNA"/>
</dbReference>